<accession>A0A132MII2</accession>
<organism evidence="1 2">
    <name type="scientific">Carbonactinospora thermoautotrophica</name>
    <dbReference type="NCBI Taxonomy" id="1469144"/>
    <lineage>
        <taxon>Bacteria</taxon>
        <taxon>Bacillati</taxon>
        <taxon>Actinomycetota</taxon>
        <taxon>Actinomycetes</taxon>
        <taxon>Kitasatosporales</taxon>
        <taxon>Carbonactinosporaceae</taxon>
        <taxon>Carbonactinospora</taxon>
    </lineage>
</organism>
<name>A0A132MII2_9ACTN</name>
<comment type="caution">
    <text evidence="1">The sequence shown here is derived from an EMBL/GenBank/DDBJ whole genome shotgun (WGS) entry which is preliminary data.</text>
</comment>
<evidence type="ECO:0000313" key="1">
    <source>
        <dbReference type="EMBL" id="KWW97662.1"/>
    </source>
</evidence>
<reference evidence="1 2" key="1">
    <citation type="submission" date="2015-02" db="EMBL/GenBank/DDBJ databases">
        <title>Physiological reanalysis, assessment of diazotrophy, and genome sequences of multiple isolates of Streptomyces thermoautotrophicus.</title>
        <authorList>
            <person name="MacKellar D.C."/>
            <person name="Lieber L."/>
            <person name="Norman J."/>
            <person name="Bolger A."/>
            <person name="Tobin C."/>
            <person name="Murray J.W."/>
            <person name="Prell J."/>
        </authorList>
    </citation>
    <scope>NUCLEOTIDE SEQUENCE [LARGE SCALE GENOMIC DNA]</scope>
    <source>
        <strain evidence="1 2">UBT1</strain>
    </source>
</reference>
<protein>
    <submittedName>
        <fullName evidence="1">Uncharacterized protein</fullName>
    </submittedName>
</protein>
<gene>
    <name evidence="1" type="ORF">TH66_19170</name>
</gene>
<dbReference type="AlphaFoldDB" id="A0A132MII2"/>
<dbReference type="EMBL" id="JYIJ01000019">
    <property type="protein sequence ID" value="KWW97662.1"/>
    <property type="molecule type" value="Genomic_DNA"/>
</dbReference>
<evidence type="ECO:0000313" key="2">
    <source>
        <dbReference type="Proteomes" id="UP000070659"/>
    </source>
</evidence>
<proteinExistence type="predicted"/>
<sequence>MSRHTCSPALVACRQNPNGPAIAAAVTCPVSVAVSDANAATRCRRVPRLCRASTLCTPDAERCTPRAASRATSCRAPGVGCATASARISETSSGVIAFGWVGRRRGLGTSADSPYRRALASHRLIVLPRDIGDSGVLVLKRGGPPRQVWCCQAITPSTREVLCPTVTRR</sequence>
<dbReference type="Proteomes" id="UP000070659">
    <property type="component" value="Unassembled WGS sequence"/>
</dbReference>